<dbReference type="CDD" id="cd01743">
    <property type="entry name" value="GATase1_Anthranilate_Synthase"/>
    <property type="match status" value="1"/>
</dbReference>
<dbReference type="PRINTS" id="PR00097">
    <property type="entry name" value="ANTSNTHASEII"/>
</dbReference>
<evidence type="ECO:0000256" key="2">
    <source>
        <dbReference type="ARBA" id="ARBA00013139"/>
    </source>
</evidence>
<evidence type="ECO:0000256" key="5">
    <source>
        <dbReference type="ARBA" id="ARBA00072983"/>
    </source>
</evidence>
<dbReference type="InterPro" id="IPR050472">
    <property type="entry name" value="Anth_synth/Amidotransfase"/>
</dbReference>
<comment type="catalytic activity">
    <reaction evidence="4">
        <text>chorismate + L-glutamine = 4-amino-4-deoxychorismate + L-glutamate</text>
        <dbReference type="Rhea" id="RHEA:11672"/>
        <dbReference type="ChEBI" id="CHEBI:29748"/>
        <dbReference type="ChEBI" id="CHEBI:29985"/>
        <dbReference type="ChEBI" id="CHEBI:58359"/>
        <dbReference type="ChEBI" id="CHEBI:58406"/>
        <dbReference type="EC" id="2.6.1.85"/>
    </reaction>
    <physiologicalReaction direction="left-to-right" evidence="4">
        <dbReference type="Rhea" id="RHEA:11673"/>
    </physiologicalReaction>
</comment>
<dbReference type="NCBIfam" id="TIGR00566">
    <property type="entry name" value="trpG_papA"/>
    <property type="match status" value="1"/>
</dbReference>
<dbReference type="AlphaFoldDB" id="A0A1D7YA15"/>
<dbReference type="PANTHER" id="PTHR43418">
    <property type="entry name" value="MULTIFUNCTIONAL TRYPTOPHAN BIOSYNTHESIS PROTEIN-RELATED"/>
    <property type="match status" value="1"/>
</dbReference>
<dbReference type="Pfam" id="PF00117">
    <property type="entry name" value="GATase"/>
    <property type="match status" value="1"/>
</dbReference>
<evidence type="ECO:0000256" key="6">
    <source>
        <dbReference type="ARBA" id="ARBA00083979"/>
    </source>
</evidence>
<reference evidence="9" key="1">
    <citation type="submission" date="2016-09" db="EMBL/GenBank/DDBJ databases">
        <title>Streptomyces puniciscabiei strain:TW1S1 Genome sequencing and assembly.</title>
        <authorList>
            <person name="Kim M.-K."/>
            <person name="Kim S.B."/>
        </authorList>
    </citation>
    <scope>NUCLEOTIDE SEQUENCE [LARGE SCALE GENOMIC DNA]</scope>
    <source>
        <strain evidence="9">TW1S1</strain>
    </source>
</reference>
<dbReference type="GO" id="GO:0000162">
    <property type="term" value="P:L-tryptophan biosynthetic process"/>
    <property type="evidence" value="ECO:0007669"/>
    <property type="project" value="TreeGrafter"/>
</dbReference>
<dbReference type="InterPro" id="IPR029062">
    <property type="entry name" value="Class_I_gatase-like"/>
</dbReference>
<dbReference type="KEGG" id="spun:BFF78_15735"/>
<dbReference type="EMBL" id="CP017248">
    <property type="protein sequence ID" value="AOR32326.1"/>
    <property type="molecule type" value="Genomic_DNA"/>
</dbReference>
<dbReference type="GO" id="GO:0004049">
    <property type="term" value="F:anthranilate synthase activity"/>
    <property type="evidence" value="ECO:0007669"/>
    <property type="project" value="TreeGrafter"/>
</dbReference>
<dbReference type="PRINTS" id="PR00099">
    <property type="entry name" value="CPSGATASE"/>
</dbReference>
<evidence type="ECO:0000256" key="4">
    <source>
        <dbReference type="ARBA" id="ARBA00052789"/>
    </source>
</evidence>
<protein>
    <recommendedName>
        <fullName evidence="5">Aminodeoxychorismate synthase</fullName>
        <ecNumber evidence="2">2.6.1.85</ecNumber>
    </recommendedName>
    <alternativeName>
        <fullName evidence="6">4-amino-4-deoxychorismate synthase</fullName>
    </alternativeName>
</protein>
<dbReference type="Proteomes" id="UP000094960">
    <property type="component" value="Chromosome"/>
</dbReference>
<dbReference type="SUPFAM" id="SSF52317">
    <property type="entry name" value="Class I glutamine amidotransferase-like"/>
    <property type="match status" value="1"/>
</dbReference>
<dbReference type="PRINTS" id="PR00096">
    <property type="entry name" value="GATASE"/>
</dbReference>
<sequence length="199" mass="21135">MTVVIIDNYDSFTHNLAHCVAAGGRPFKVLRNTVSLAEIDAAAPTHLVLSPGPGDVGDPASYGVCEAALAHYAGRVPVLGVCLGHQVVAKHYGARVRRCGVVRHGWVSAVDRTAPSGLFTGIGARFTAMRYHSLAVAAESLPADLRITCVAAEDGEVMAVQHRRHAVYGIQFHPESIGTEEGPTIMRNFLRVSPGSEKS</sequence>
<evidence type="ECO:0000256" key="1">
    <source>
        <dbReference type="ARBA" id="ARBA00005970"/>
    </source>
</evidence>
<organism evidence="8 9">
    <name type="scientific">Streptomyces fodineus</name>
    <dbReference type="NCBI Taxonomy" id="1904616"/>
    <lineage>
        <taxon>Bacteria</taxon>
        <taxon>Bacillati</taxon>
        <taxon>Actinomycetota</taxon>
        <taxon>Actinomycetes</taxon>
        <taxon>Kitasatosporales</taxon>
        <taxon>Streptomycetaceae</taxon>
        <taxon>Streptomyces</taxon>
    </lineage>
</organism>
<dbReference type="Gene3D" id="3.40.50.880">
    <property type="match status" value="1"/>
</dbReference>
<keyword evidence="3" id="KW-0315">Glutamine amidotransferase</keyword>
<dbReference type="EC" id="2.6.1.85" evidence="2"/>
<dbReference type="InterPro" id="IPR006221">
    <property type="entry name" value="TrpG/PapA_dom"/>
</dbReference>
<evidence type="ECO:0000256" key="3">
    <source>
        <dbReference type="ARBA" id="ARBA00022962"/>
    </source>
</evidence>
<gene>
    <name evidence="8" type="ORF">BFF78_15735</name>
</gene>
<evidence type="ECO:0000259" key="7">
    <source>
        <dbReference type="Pfam" id="PF00117"/>
    </source>
</evidence>
<evidence type="ECO:0000313" key="9">
    <source>
        <dbReference type="Proteomes" id="UP000094960"/>
    </source>
</evidence>
<evidence type="ECO:0000313" key="8">
    <source>
        <dbReference type="EMBL" id="AOR32326.1"/>
    </source>
</evidence>
<dbReference type="RefSeq" id="WP_069778940.1">
    <property type="nucleotide sequence ID" value="NZ_CP017248.1"/>
</dbReference>
<dbReference type="GO" id="GO:0046820">
    <property type="term" value="F:4-amino-4-deoxychorismate synthase activity"/>
    <property type="evidence" value="ECO:0007669"/>
    <property type="project" value="UniProtKB-EC"/>
</dbReference>
<proteinExistence type="inferred from homology"/>
<accession>A0A1D7YA15</accession>
<dbReference type="InterPro" id="IPR017926">
    <property type="entry name" value="GATASE"/>
</dbReference>
<dbReference type="PANTHER" id="PTHR43418:SF8">
    <property type="entry name" value="SYNTHASE COMPONENT II, PUTATIVE-RELATED"/>
    <property type="match status" value="1"/>
</dbReference>
<feature type="domain" description="Glutamine amidotransferase" evidence="7">
    <location>
        <begin position="4"/>
        <end position="190"/>
    </location>
</feature>
<name>A0A1D7YA15_9ACTN</name>
<keyword evidence="9" id="KW-1185">Reference proteome</keyword>
<dbReference type="GO" id="GO:0005829">
    <property type="term" value="C:cytosol"/>
    <property type="evidence" value="ECO:0007669"/>
    <property type="project" value="TreeGrafter"/>
</dbReference>
<comment type="similarity">
    <text evidence="1">In the C-terminal section; belongs to the anthranilate synthase component I family.</text>
</comment>
<dbReference type="FunFam" id="3.40.50.880:FF:000003">
    <property type="entry name" value="Anthranilate synthase component II"/>
    <property type="match status" value="1"/>
</dbReference>
<dbReference type="PROSITE" id="PS51273">
    <property type="entry name" value="GATASE_TYPE_1"/>
    <property type="match status" value="1"/>
</dbReference>